<keyword evidence="4 7" id="KW-0812">Transmembrane</keyword>
<name>A0A940ICU9_9FIRM</name>
<protein>
    <submittedName>
        <fullName evidence="9">DUF421 domain-containing protein</fullName>
    </submittedName>
</protein>
<gene>
    <name evidence="9" type="ORF">IAB16_02020</name>
</gene>
<dbReference type="Pfam" id="PF04239">
    <property type="entry name" value="DUF421"/>
    <property type="match status" value="1"/>
</dbReference>
<dbReference type="InterPro" id="IPR007353">
    <property type="entry name" value="DUF421"/>
</dbReference>
<dbReference type="Gene3D" id="3.30.240.20">
    <property type="entry name" value="bsu07140 like domains"/>
    <property type="match status" value="1"/>
</dbReference>
<accession>A0A940ICU9</accession>
<keyword evidence="5 7" id="KW-1133">Transmembrane helix</keyword>
<evidence type="ECO:0000256" key="3">
    <source>
        <dbReference type="ARBA" id="ARBA00022475"/>
    </source>
</evidence>
<reference evidence="9" key="2">
    <citation type="journal article" date="2021" name="PeerJ">
        <title>Extensive microbial diversity within the chicken gut microbiome revealed by metagenomics and culture.</title>
        <authorList>
            <person name="Gilroy R."/>
            <person name="Ravi A."/>
            <person name="Getino M."/>
            <person name="Pursley I."/>
            <person name="Horton D.L."/>
            <person name="Alikhan N.F."/>
            <person name="Baker D."/>
            <person name="Gharbi K."/>
            <person name="Hall N."/>
            <person name="Watson M."/>
            <person name="Adriaenssens E.M."/>
            <person name="Foster-Nyarko E."/>
            <person name="Jarju S."/>
            <person name="Secka A."/>
            <person name="Antonio M."/>
            <person name="Oren A."/>
            <person name="Chaudhuri R.R."/>
            <person name="La Ragione R."/>
            <person name="Hildebrand F."/>
            <person name="Pallen M.J."/>
        </authorList>
    </citation>
    <scope>NUCLEOTIDE SEQUENCE</scope>
    <source>
        <strain evidence="9">517</strain>
    </source>
</reference>
<proteinExistence type="inferred from homology"/>
<evidence type="ECO:0000313" key="10">
    <source>
        <dbReference type="Proteomes" id="UP000727857"/>
    </source>
</evidence>
<feature type="domain" description="YetF C-terminal" evidence="8">
    <location>
        <begin position="79"/>
        <end position="198"/>
    </location>
</feature>
<comment type="caution">
    <text evidence="9">The sequence shown here is derived from an EMBL/GenBank/DDBJ whole genome shotgun (WGS) entry which is preliminary data.</text>
</comment>
<evidence type="ECO:0000259" key="8">
    <source>
        <dbReference type="Pfam" id="PF04239"/>
    </source>
</evidence>
<dbReference type="GO" id="GO:0005886">
    <property type="term" value="C:plasma membrane"/>
    <property type="evidence" value="ECO:0007669"/>
    <property type="project" value="UniProtKB-SubCell"/>
</dbReference>
<dbReference type="InterPro" id="IPR023090">
    <property type="entry name" value="UPF0702_alpha/beta_dom_sf"/>
</dbReference>
<dbReference type="Proteomes" id="UP000727857">
    <property type="component" value="Unassembled WGS sequence"/>
</dbReference>
<dbReference type="AlphaFoldDB" id="A0A940ICU9"/>
<dbReference type="PANTHER" id="PTHR34582:SF6">
    <property type="entry name" value="UPF0702 TRANSMEMBRANE PROTEIN YCAP"/>
    <property type="match status" value="1"/>
</dbReference>
<comment type="subcellular location">
    <subcellularLocation>
        <location evidence="1">Cell membrane</location>
        <topology evidence="1">Multi-pass membrane protein</topology>
    </subcellularLocation>
</comment>
<keyword evidence="6 7" id="KW-0472">Membrane</keyword>
<evidence type="ECO:0000256" key="7">
    <source>
        <dbReference type="SAM" id="Phobius"/>
    </source>
</evidence>
<evidence type="ECO:0000256" key="2">
    <source>
        <dbReference type="ARBA" id="ARBA00006448"/>
    </source>
</evidence>
<reference evidence="9" key="1">
    <citation type="submission" date="2020-10" db="EMBL/GenBank/DDBJ databases">
        <authorList>
            <person name="Gilroy R."/>
        </authorList>
    </citation>
    <scope>NUCLEOTIDE SEQUENCE</scope>
    <source>
        <strain evidence="9">517</strain>
    </source>
</reference>
<feature type="transmembrane region" description="Helical" evidence="7">
    <location>
        <begin position="6"/>
        <end position="23"/>
    </location>
</feature>
<comment type="similarity">
    <text evidence="2">Belongs to the UPF0702 family.</text>
</comment>
<evidence type="ECO:0000256" key="4">
    <source>
        <dbReference type="ARBA" id="ARBA00022692"/>
    </source>
</evidence>
<evidence type="ECO:0000256" key="5">
    <source>
        <dbReference type="ARBA" id="ARBA00022989"/>
    </source>
</evidence>
<evidence type="ECO:0000256" key="1">
    <source>
        <dbReference type="ARBA" id="ARBA00004651"/>
    </source>
</evidence>
<evidence type="ECO:0000256" key="6">
    <source>
        <dbReference type="ARBA" id="ARBA00023136"/>
    </source>
</evidence>
<keyword evidence="3" id="KW-1003">Cell membrane</keyword>
<feature type="transmembrane region" description="Helical" evidence="7">
    <location>
        <begin position="56"/>
        <end position="77"/>
    </location>
</feature>
<organism evidence="9 10">
    <name type="scientific">Candidatus Stercoripulliclostridium pullicola</name>
    <dbReference type="NCBI Taxonomy" id="2840953"/>
    <lineage>
        <taxon>Bacteria</taxon>
        <taxon>Bacillati</taxon>
        <taxon>Bacillota</taxon>
        <taxon>Clostridia</taxon>
        <taxon>Eubacteriales</taxon>
        <taxon>Candidatus Stercoripulliclostridium</taxon>
    </lineage>
</organism>
<dbReference type="PANTHER" id="PTHR34582">
    <property type="entry name" value="UPF0702 TRANSMEMBRANE PROTEIN YCAP"/>
    <property type="match status" value="1"/>
</dbReference>
<dbReference type="EMBL" id="JADINF010000050">
    <property type="protein sequence ID" value="MBO8423790.1"/>
    <property type="molecule type" value="Genomic_DNA"/>
</dbReference>
<sequence length="222" mass="24706">MLVVLIRTIIIYLCLLVGLRLMGKRTIGELQPFEFVVTLAVADVACMPMQDIAVPLVYGIVPLFVMFLLHFFFTLFATKSIKFRRILNGKPVIIINSDGIDSESMAKLNITVNDLLESLRSQQFFSVEQVRFAVCETNGNVSILANEEAPAPSGVPVTLVVEGRLMETNFKPAGVDKAFVEGYVKDKGLKMKEVVLFTLDKERVYLQPRGKKYIAENVAVSA</sequence>
<evidence type="ECO:0000313" key="9">
    <source>
        <dbReference type="EMBL" id="MBO8423790.1"/>
    </source>
</evidence>